<evidence type="ECO:0000313" key="3">
    <source>
        <dbReference type="Proteomes" id="UP000542674"/>
    </source>
</evidence>
<comment type="caution">
    <text evidence="2">The sequence shown here is derived from an EMBL/GenBank/DDBJ whole genome shotgun (WGS) entry which is preliminary data.</text>
</comment>
<protein>
    <submittedName>
        <fullName evidence="2">Ribosome-associated toxin RatA of RatAB toxin-antitoxin module</fullName>
    </submittedName>
</protein>
<feature type="domain" description="Coenzyme Q-binding protein COQ10 START" evidence="1">
    <location>
        <begin position="10"/>
        <end position="127"/>
    </location>
</feature>
<name>A0A7W7WXF4_9PSEU</name>
<dbReference type="SUPFAM" id="SSF55961">
    <property type="entry name" value="Bet v1-like"/>
    <property type="match status" value="1"/>
</dbReference>
<dbReference type="AlphaFoldDB" id="A0A7W7WXF4"/>
<evidence type="ECO:0000259" key="1">
    <source>
        <dbReference type="Pfam" id="PF03364"/>
    </source>
</evidence>
<proteinExistence type="predicted"/>
<dbReference type="Gene3D" id="3.30.530.20">
    <property type="match status" value="1"/>
</dbReference>
<gene>
    <name evidence="2" type="ORF">F4559_004699</name>
</gene>
<dbReference type="RefSeq" id="WP_184671960.1">
    <property type="nucleotide sequence ID" value="NZ_BAABAI010000009.1"/>
</dbReference>
<accession>A0A7W7WXF4</accession>
<dbReference type="Proteomes" id="UP000542674">
    <property type="component" value="Unassembled WGS sequence"/>
</dbReference>
<dbReference type="Pfam" id="PF03364">
    <property type="entry name" value="Polyketide_cyc"/>
    <property type="match status" value="1"/>
</dbReference>
<sequence length="155" mass="16931">MTTRTLRAEVPATAAEVVAFLERDTDFPTYAPDLVSVSGRGEWVLAFRGGTATWTQAVRRSADHPDRLEFLQIEGDFQRLMGSWTATDLPEGGSEVEYRVDYGTSVPHLAGAIDSAVGRVLVRTAHAIVTAIGGRARVTEGGEYVTDPLERLLRR</sequence>
<dbReference type="EMBL" id="JACHJS010000001">
    <property type="protein sequence ID" value="MBB4967340.1"/>
    <property type="molecule type" value="Genomic_DNA"/>
</dbReference>
<keyword evidence="3" id="KW-1185">Reference proteome</keyword>
<evidence type="ECO:0000313" key="2">
    <source>
        <dbReference type="EMBL" id="MBB4967340.1"/>
    </source>
</evidence>
<dbReference type="InterPro" id="IPR023393">
    <property type="entry name" value="START-like_dom_sf"/>
</dbReference>
<organism evidence="2 3">
    <name type="scientific">Saccharothrix violaceirubra</name>
    <dbReference type="NCBI Taxonomy" id="413306"/>
    <lineage>
        <taxon>Bacteria</taxon>
        <taxon>Bacillati</taxon>
        <taxon>Actinomycetota</taxon>
        <taxon>Actinomycetes</taxon>
        <taxon>Pseudonocardiales</taxon>
        <taxon>Pseudonocardiaceae</taxon>
        <taxon>Saccharothrix</taxon>
    </lineage>
</organism>
<dbReference type="InterPro" id="IPR005031">
    <property type="entry name" value="COQ10_START"/>
</dbReference>
<reference evidence="2 3" key="1">
    <citation type="submission" date="2020-08" db="EMBL/GenBank/DDBJ databases">
        <title>Sequencing the genomes of 1000 actinobacteria strains.</title>
        <authorList>
            <person name="Klenk H.-P."/>
        </authorList>
    </citation>
    <scope>NUCLEOTIDE SEQUENCE [LARGE SCALE GENOMIC DNA]</scope>
    <source>
        <strain evidence="2 3">DSM 45084</strain>
    </source>
</reference>